<dbReference type="PANTHER" id="PTHR19970:SF0">
    <property type="entry name" value="LARGE RIBOSOMAL SUBUNIT PROTEIN EL39"/>
    <property type="match status" value="1"/>
</dbReference>
<dbReference type="Pfam" id="PF00832">
    <property type="entry name" value="Ribosomal_L39"/>
    <property type="match status" value="1"/>
</dbReference>
<dbReference type="FunFam" id="1.10.1620.10:FF:000001">
    <property type="entry name" value="60S ribosomal protein-like L39"/>
    <property type="match status" value="1"/>
</dbReference>
<dbReference type="AlphaFoldDB" id="A0A9W7XPD5"/>
<dbReference type="GO" id="GO:0003735">
    <property type="term" value="F:structural constituent of ribosome"/>
    <property type="evidence" value="ECO:0007669"/>
    <property type="project" value="InterPro"/>
</dbReference>
<dbReference type="SUPFAM" id="SSF48662">
    <property type="entry name" value="Ribosomal protein L39e"/>
    <property type="match status" value="1"/>
</dbReference>
<evidence type="ECO:0000313" key="6">
    <source>
        <dbReference type="EMBL" id="KAJ1718154.1"/>
    </source>
</evidence>
<dbReference type="GO" id="GO:0022625">
    <property type="term" value="C:cytosolic large ribosomal subunit"/>
    <property type="evidence" value="ECO:0007669"/>
    <property type="project" value="TreeGrafter"/>
</dbReference>
<evidence type="ECO:0000256" key="1">
    <source>
        <dbReference type="ARBA" id="ARBA00009339"/>
    </source>
</evidence>
<keyword evidence="7" id="KW-1185">Reference proteome</keyword>
<gene>
    <name evidence="6" type="primary">RPL39</name>
    <name evidence="6" type="ORF">LPJ61_006801</name>
</gene>
<evidence type="ECO:0000256" key="4">
    <source>
        <dbReference type="ARBA" id="ARBA00035234"/>
    </source>
</evidence>
<dbReference type="Proteomes" id="UP001143981">
    <property type="component" value="Unassembled WGS sequence"/>
</dbReference>
<dbReference type="PANTHER" id="PTHR19970">
    <property type="entry name" value="RIBOSOMAL PROTEIN L39E"/>
    <property type="match status" value="1"/>
</dbReference>
<feature type="non-terminal residue" evidence="6">
    <location>
        <position position="1"/>
    </location>
</feature>
<protein>
    <recommendedName>
        <fullName evidence="4">Large ribosomal subunit protein eL39</fullName>
    </recommendedName>
    <alternativeName>
        <fullName evidence="5">60S ribosomal protein L39</fullName>
    </alternativeName>
</protein>
<name>A0A9W7XPD5_9FUNG</name>
<dbReference type="InterPro" id="IPR000077">
    <property type="entry name" value="Ribosomal_eL39"/>
</dbReference>
<sequence>PSNKTFRVKRVLGKKIRQNRPIPQWFRMKPETKKGYNFKRRNWRRTKLGI</sequence>
<keyword evidence="2 6" id="KW-0689">Ribosomal protein</keyword>
<reference evidence="6" key="1">
    <citation type="submission" date="2022-07" db="EMBL/GenBank/DDBJ databases">
        <title>Phylogenomic reconstructions and comparative analyses of Kickxellomycotina fungi.</title>
        <authorList>
            <person name="Reynolds N.K."/>
            <person name="Stajich J.E."/>
            <person name="Barry K."/>
            <person name="Grigoriev I.V."/>
            <person name="Crous P."/>
            <person name="Smith M.E."/>
        </authorList>
    </citation>
    <scope>NUCLEOTIDE SEQUENCE</scope>
    <source>
        <strain evidence="6">BCRC 34381</strain>
    </source>
</reference>
<dbReference type="Gene3D" id="1.10.1620.10">
    <property type="entry name" value="Ribosomal protein L39e"/>
    <property type="match status" value="1"/>
</dbReference>
<dbReference type="EMBL" id="JANBOI010003769">
    <property type="protein sequence ID" value="KAJ1718154.1"/>
    <property type="molecule type" value="Genomic_DNA"/>
</dbReference>
<evidence type="ECO:0000256" key="5">
    <source>
        <dbReference type="ARBA" id="ARBA00035339"/>
    </source>
</evidence>
<dbReference type="GO" id="GO:0006412">
    <property type="term" value="P:translation"/>
    <property type="evidence" value="ECO:0007669"/>
    <property type="project" value="InterPro"/>
</dbReference>
<evidence type="ECO:0000256" key="3">
    <source>
        <dbReference type="ARBA" id="ARBA00023274"/>
    </source>
</evidence>
<comment type="similarity">
    <text evidence="1">Belongs to the eukaryotic ribosomal protein eL39 family.</text>
</comment>
<evidence type="ECO:0000313" key="7">
    <source>
        <dbReference type="Proteomes" id="UP001143981"/>
    </source>
</evidence>
<evidence type="ECO:0000256" key="2">
    <source>
        <dbReference type="ARBA" id="ARBA00022980"/>
    </source>
</evidence>
<accession>A0A9W7XPD5</accession>
<keyword evidence="3" id="KW-0687">Ribonucleoprotein</keyword>
<dbReference type="InterPro" id="IPR023626">
    <property type="entry name" value="Ribosomal_eL39_dom_sf"/>
</dbReference>
<comment type="caution">
    <text evidence="6">The sequence shown here is derived from an EMBL/GenBank/DDBJ whole genome shotgun (WGS) entry which is preliminary data.</text>
</comment>
<dbReference type="OrthoDB" id="6332053at2759"/>
<organism evidence="6 7">
    <name type="scientific">Coemansia biformis</name>
    <dbReference type="NCBI Taxonomy" id="1286918"/>
    <lineage>
        <taxon>Eukaryota</taxon>
        <taxon>Fungi</taxon>
        <taxon>Fungi incertae sedis</taxon>
        <taxon>Zoopagomycota</taxon>
        <taxon>Kickxellomycotina</taxon>
        <taxon>Kickxellomycetes</taxon>
        <taxon>Kickxellales</taxon>
        <taxon>Kickxellaceae</taxon>
        <taxon>Coemansia</taxon>
    </lineage>
</organism>
<proteinExistence type="inferred from homology"/>